<dbReference type="EMBL" id="JASNQZ010000008">
    <property type="protein sequence ID" value="KAL0953629.1"/>
    <property type="molecule type" value="Genomic_DNA"/>
</dbReference>
<feature type="signal peptide" evidence="1">
    <location>
        <begin position="1"/>
        <end position="17"/>
    </location>
</feature>
<protein>
    <submittedName>
        <fullName evidence="2">Uncharacterized protein</fullName>
    </submittedName>
</protein>
<name>A0ABR3JD42_9AGAR</name>
<reference evidence="3" key="1">
    <citation type="submission" date="2024-06" db="EMBL/GenBank/DDBJ databases">
        <title>Multi-omics analyses provide insights into the biosynthesis of the anticancer antibiotic pleurotin in Hohenbuehelia grisea.</title>
        <authorList>
            <person name="Weaver J.A."/>
            <person name="Alberti F."/>
        </authorList>
    </citation>
    <scope>NUCLEOTIDE SEQUENCE [LARGE SCALE GENOMIC DNA]</scope>
    <source>
        <strain evidence="3">T-177</strain>
    </source>
</reference>
<dbReference type="Proteomes" id="UP001556367">
    <property type="component" value="Unassembled WGS sequence"/>
</dbReference>
<evidence type="ECO:0000256" key="1">
    <source>
        <dbReference type="SAM" id="SignalP"/>
    </source>
</evidence>
<sequence length="105" mass="10401">MHFSVLFLAVLASSVVAAPVTDSLIDGVTDLVGTTLSGATGVVGNTLSGATVALGTTVGTAGAAVDGIVGELVDRAGLKEEIPVRRQSIGVKILGEIQDVVDSVL</sequence>
<gene>
    <name evidence="2" type="ORF">HGRIS_004834</name>
</gene>
<keyword evidence="3" id="KW-1185">Reference proteome</keyword>
<evidence type="ECO:0000313" key="3">
    <source>
        <dbReference type="Proteomes" id="UP001556367"/>
    </source>
</evidence>
<accession>A0ABR3JD42</accession>
<keyword evidence="1" id="KW-0732">Signal</keyword>
<comment type="caution">
    <text evidence="2">The sequence shown here is derived from an EMBL/GenBank/DDBJ whole genome shotgun (WGS) entry which is preliminary data.</text>
</comment>
<feature type="chain" id="PRO_5045752393" evidence="1">
    <location>
        <begin position="18"/>
        <end position="105"/>
    </location>
</feature>
<evidence type="ECO:0000313" key="2">
    <source>
        <dbReference type="EMBL" id="KAL0953629.1"/>
    </source>
</evidence>
<proteinExistence type="predicted"/>
<organism evidence="2 3">
    <name type="scientific">Hohenbuehelia grisea</name>
    <dbReference type="NCBI Taxonomy" id="104357"/>
    <lineage>
        <taxon>Eukaryota</taxon>
        <taxon>Fungi</taxon>
        <taxon>Dikarya</taxon>
        <taxon>Basidiomycota</taxon>
        <taxon>Agaricomycotina</taxon>
        <taxon>Agaricomycetes</taxon>
        <taxon>Agaricomycetidae</taxon>
        <taxon>Agaricales</taxon>
        <taxon>Pleurotineae</taxon>
        <taxon>Pleurotaceae</taxon>
        <taxon>Hohenbuehelia</taxon>
    </lineage>
</organism>